<dbReference type="EMBL" id="AMZH03022157">
    <property type="protein sequence ID" value="RRT37554.1"/>
    <property type="molecule type" value="Genomic_DNA"/>
</dbReference>
<dbReference type="AlphaFoldDB" id="A0A426XDL0"/>
<evidence type="ECO:0000313" key="3">
    <source>
        <dbReference type="Proteomes" id="UP000287651"/>
    </source>
</evidence>
<comment type="caution">
    <text evidence="2">The sequence shown here is derived from an EMBL/GenBank/DDBJ whole genome shotgun (WGS) entry which is preliminary data.</text>
</comment>
<sequence length="107" mass="11438">MGAFYPRPWASTGDYLMTQSSHPPGMEKCNPRLARGISRPHATSLDLNWNDSIYHSSHFSSKLPPPTSLPNCNTTGAATGTATKPLLGASRVPTNPSSIVVESVNTE</sequence>
<gene>
    <name evidence="2" type="ORF">B296_00053957</name>
</gene>
<reference evidence="2 3" key="1">
    <citation type="journal article" date="2014" name="Agronomy (Basel)">
        <title>A Draft Genome Sequence for Ensete ventricosum, the Drought-Tolerant Tree Against Hunger.</title>
        <authorList>
            <person name="Harrison J."/>
            <person name="Moore K.A."/>
            <person name="Paszkiewicz K."/>
            <person name="Jones T."/>
            <person name="Grant M."/>
            <person name="Ambacheew D."/>
            <person name="Muzemil S."/>
            <person name="Studholme D.J."/>
        </authorList>
    </citation>
    <scope>NUCLEOTIDE SEQUENCE [LARGE SCALE GENOMIC DNA]</scope>
</reference>
<organism evidence="2 3">
    <name type="scientific">Ensete ventricosum</name>
    <name type="common">Abyssinian banana</name>
    <name type="synonym">Musa ensete</name>
    <dbReference type="NCBI Taxonomy" id="4639"/>
    <lineage>
        <taxon>Eukaryota</taxon>
        <taxon>Viridiplantae</taxon>
        <taxon>Streptophyta</taxon>
        <taxon>Embryophyta</taxon>
        <taxon>Tracheophyta</taxon>
        <taxon>Spermatophyta</taxon>
        <taxon>Magnoliopsida</taxon>
        <taxon>Liliopsida</taxon>
        <taxon>Zingiberales</taxon>
        <taxon>Musaceae</taxon>
        <taxon>Ensete</taxon>
    </lineage>
</organism>
<name>A0A426XDL0_ENSVE</name>
<feature type="compositionally biased region" description="Polar residues" evidence="1">
    <location>
        <begin position="92"/>
        <end position="107"/>
    </location>
</feature>
<proteinExistence type="predicted"/>
<feature type="region of interest" description="Disordered" evidence="1">
    <location>
        <begin position="57"/>
        <end position="107"/>
    </location>
</feature>
<dbReference type="Proteomes" id="UP000287651">
    <property type="component" value="Unassembled WGS sequence"/>
</dbReference>
<evidence type="ECO:0000313" key="2">
    <source>
        <dbReference type="EMBL" id="RRT37554.1"/>
    </source>
</evidence>
<accession>A0A426XDL0</accession>
<protein>
    <submittedName>
        <fullName evidence="2">Uncharacterized protein</fullName>
    </submittedName>
</protein>
<feature type="compositionally biased region" description="Low complexity" evidence="1">
    <location>
        <begin position="74"/>
        <end position="83"/>
    </location>
</feature>
<evidence type="ECO:0000256" key="1">
    <source>
        <dbReference type="SAM" id="MobiDB-lite"/>
    </source>
</evidence>